<comment type="pathway">
    <text evidence="1 5">Purine metabolism; purine nucleoside salvage.</text>
</comment>
<keyword evidence="3 5" id="KW-0328">Glycosyltransferase</keyword>
<feature type="binding site" evidence="6">
    <location>
        <position position="65"/>
    </location>
    <ligand>
        <name>phosphate</name>
        <dbReference type="ChEBI" id="CHEBI:43474"/>
    </ligand>
</feature>
<dbReference type="InterPro" id="IPR011270">
    <property type="entry name" value="Pur_Nuc_Pase_Ino/Guo-sp"/>
</dbReference>
<feature type="binding site" evidence="6">
    <location>
        <position position="34"/>
    </location>
    <ligand>
        <name>phosphate</name>
        <dbReference type="ChEBI" id="CHEBI:43474"/>
    </ligand>
</feature>
<dbReference type="AlphaFoldDB" id="A0A6M4ITL5"/>
<feature type="domain" description="Nucleoside phosphorylase" evidence="7">
    <location>
        <begin position="29"/>
        <end position="272"/>
    </location>
</feature>
<feature type="binding site" evidence="6">
    <location>
        <position position="117"/>
    </location>
    <ligand>
        <name>phosphate</name>
        <dbReference type="ChEBI" id="CHEBI:43474"/>
    </ligand>
</feature>
<protein>
    <recommendedName>
        <fullName evidence="5">Purine nucleoside phosphorylase</fullName>
        <ecNumber evidence="5">2.4.2.1</ecNumber>
    </recommendedName>
    <alternativeName>
        <fullName evidence="5">Inosine-guanosine phosphorylase</fullName>
    </alternativeName>
</protein>
<evidence type="ECO:0000256" key="5">
    <source>
        <dbReference type="PIRNR" id="PIRNR000477"/>
    </source>
</evidence>
<evidence type="ECO:0000256" key="2">
    <source>
        <dbReference type="ARBA" id="ARBA00006751"/>
    </source>
</evidence>
<comment type="similarity">
    <text evidence="2 5">Belongs to the PNP/MTAP phosphorylase family.</text>
</comment>
<evidence type="ECO:0000313" key="9">
    <source>
        <dbReference type="Proteomes" id="UP000500938"/>
    </source>
</evidence>
<dbReference type="NCBIfam" id="TIGR01697">
    <property type="entry name" value="PNPH-PUNA-XAPA"/>
    <property type="match status" value="1"/>
</dbReference>
<evidence type="ECO:0000256" key="1">
    <source>
        <dbReference type="ARBA" id="ARBA00005058"/>
    </source>
</evidence>
<feature type="binding site" evidence="6">
    <location>
        <position position="196"/>
    </location>
    <ligand>
        <name>a purine D-ribonucleoside</name>
        <dbReference type="ChEBI" id="CHEBI:142355"/>
    </ligand>
</feature>
<dbReference type="PANTHER" id="PTHR11904">
    <property type="entry name" value="METHYLTHIOADENOSINE/PURINE NUCLEOSIDE PHOSPHORYLASE"/>
    <property type="match status" value="1"/>
</dbReference>
<dbReference type="GO" id="GO:0005737">
    <property type="term" value="C:cytoplasm"/>
    <property type="evidence" value="ECO:0007669"/>
    <property type="project" value="TreeGrafter"/>
</dbReference>
<feature type="binding site" evidence="6">
    <location>
        <position position="215"/>
    </location>
    <ligand>
        <name>phosphate</name>
        <dbReference type="ChEBI" id="CHEBI:43474"/>
    </ligand>
</feature>
<evidence type="ECO:0000256" key="4">
    <source>
        <dbReference type="ARBA" id="ARBA00022679"/>
    </source>
</evidence>
<dbReference type="EC" id="2.4.2.1" evidence="5"/>
<dbReference type="Gene3D" id="3.40.50.1580">
    <property type="entry name" value="Nucleoside phosphorylase domain"/>
    <property type="match status" value="1"/>
</dbReference>
<dbReference type="CDD" id="cd09009">
    <property type="entry name" value="PNP-EcPNPII_like"/>
    <property type="match status" value="1"/>
</dbReference>
<dbReference type="SUPFAM" id="SSF53167">
    <property type="entry name" value="Purine and uridine phosphorylases"/>
    <property type="match status" value="1"/>
</dbReference>
<organism evidence="8 9">
    <name type="scientific">Gemmatimonas groenlandica</name>
    <dbReference type="NCBI Taxonomy" id="2732249"/>
    <lineage>
        <taxon>Bacteria</taxon>
        <taxon>Pseudomonadati</taxon>
        <taxon>Gemmatimonadota</taxon>
        <taxon>Gemmatimonadia</taxon>
        <taxon>Gemmatimonadales</taxon>
        <taxon>Gemmatimonadaceae</taxon>
        <taxon>Gemmatimonas</taxon>
    </lineage>
</organism>
<dbReference type="PANTHER" id="PTHR11904:SF9">
    <property type="entry name" value="PURINE NUCLEOSIDE PHOSPHORYLASE-RELATED"/>
    <property type="match status" value="1"/>
</dbReference>
<dbReference type="Proteomes" id="UP000500938">
    <property type="component" value="Chromosome"/>
</dbReference>
<dbReference type="Pfam" id="PF01048">
    <property type="entry name" value="PNP_UDP_1"/>
    <property type="match status" value="1"/>
</dbReference>
<dbReference type="InterPro" id="IPR011268">
    <property type="entry name" value="Purine_phosphorylase"/>
</dbReference>
<keyword evidence="4 5" id="KW-0808">Transferase</keyword>
<evidence type="ECO:0000256" key="3">
    <source>
        <dbReference type="ARBA" id="ARBA00022676"/>
    </source>
</evidence>
<proteinExistence type="inferred from homology"/>
<gene>
    <name evidence="8" type="ORF">HKW67_02620</name>
</gene>
<dbReference type="NCBIfam" id="TIGR01700">
    <property type="entry name" value="PNPH"/>
    <property type="match status" value="1"/>
</dbReference>
<name>A0A6M4ITL5_9BACT</name>
<keyword evidence="9" id="KW-1185">Reference proteome</keyword>
<comment type="function">
    <text evidence="5">The purine nucleoside phosphorylases catalyze the phosphorolytic breakdown of the N-glycosidic bond in the beta-(deoxy)ribonucleoside molecules, with the formation of the corresponding free purine bases and pentose-1-phosphate.</text>
</comment>
<dbReference type="InterPro" id="IPR000845">
    <property type="entry name" value="Nucleoside_phosphorylase_d"/>
</dbReference>
<dbReference type="GO" id="GO:0004731">
    <property type="term" value="F:purine-nucleoside phosphorylase activity"/>
    <property type="evidence" value="ECO:0007669"/>
    <property type="project" value="UniProtKB-EC"/>
</dbReference>
<dbReference type="GO" id="GO:0009116">
    <property type="term" value="P:nucleoside metabolic process"/>
    <property type="evidence" value="ECO:0007669"/>
    <property type="project" value="InterPro"/>
</dbReference>
<feature type="binding site" evidence="6">
    <location>
        <begin position="85"/>
        <end position="87"/>
    </location>
    <ligand>
        <name>phosphate</name>
        <dbReference type="ChEBI" id="CHEBI:43474"/>
    </ligand>
</feature>
<accession>A0A6M4ITL5</accession>
<dbReference type="EMBL" id="CP053085">
    <property type="protein sequence ID" value="QJR38083.1"/>
    <property type="molecule type" value="Genomic_DNA"/>
</dbReference>
<dbReference type="UniPathway" id="UPA00606"/>
<dbReference type="KEGG" id="ggr:HKW67_02620"/>
<dbReference type="PIRSF" id="PIRSF000477">
    <property type="entry name" value="PurNPase"/>
    <property type="match status" value="1"/>
</dbReference>
<dbReference type="NCBIfam" id="NF006054">
    <property type="entry name" value="PRK08202.1"/>
    <property type="match status" value="1"/>
</dbReference>
<reference evidence="8 9" key="1">
    <citation type="submission" date="2020-05" db="EMBL/GenBank/DDBJ databases">
        <title>Complete genome sequence of Gemmatimonas greenlandica TET16.</title>
        <authorList>
            <person name="Zeng Y."/>
        </authorList>
    </citation>
    <scope>NUCLEOTIDE SEQUENCE [LARGE SCALE GENOMIC DNA]</scope>
    <source>
        <strain evidence="8 9">TET16</strain>
    </source>
</reference>
<sequence>MVPGAAAAKVAAEYIRQRLGPDAPVPVCGIVLGSGLGGLADRIERAVRIPFSHVPGFPTATVAGHAGQLLVGMLGGRQVIAMAGRFHMYEGHEAALAAFPVRVMHALGARVYVASNAAGGVRRTFNPGDLMVISDHMNLMFRNPLFGAVEPGDERFPDMSDPYDAELRALLHESARTTGVPLQDGVYCGLLGPTYETPAEVRMLERLGVDAVGMSTVPEVIVARALGMRVAAVSCITNKAAGLSLEKLNHAEVMEAGRAVAGRFEALIAEFVGRLP</sequence>
<evidence type="ECO:0000256" key="6">
    <source>
        <dbReference type="PIRSR" id="PIRSR000477-2"/>
    </source>
</evidence>
<dbReference type="InterPro" id="IPR035994">
    <property type="entry name" value="Nucleoside_phosphorylase_sf"/>
</dbReference>
<feature type="binding site" evidence="6">
    <location>
        <position position="238"/>
    </location>
    <ligand>
        <name>a purine D-ribonucleoside</name>
        <dbReference type="ChEBI" id="CHEBI:142355"/>
    </ligand>
</feature>
<evidence type="ECO:0000313" key="8">
    <source>
        <dbReference type="EMBL" id="QJR38083.1"/>
    </source>
</evidence>
<dbReference type="RefSeq" id="WP_171227519.1">
    <property type="nucleotide sequence ID" value="NZ_CP053085.1"/>
</dbReference>
<evidence type="ECO:0000259" key="7">
    <source>
        <dbReference type="Pfam" id="PF01048"/>
    </source>
</evidence>